<gene>
    <name evidence="1" type="ORF">ACFO7U_06080</name>
</gene>
<dbReference type="NCBIfam" id="TIGR04088">
    <property type="entry name" value="cognate_SipW"/>
    <property type="match status" value="1"/>
</dbReference>
<keyword evidence="2" id="KW-1185">Reference proteome</keyword>
<comment type="caution">
    <text evidence="1">The sequence shown here is derived from an EMBL/GenBank/DDBJ whole genome shotgun (WGS) entry which is preliminary data.</text>
</comment>
<dbReference type="EMBL" id="JBHSHP010000017">
    <property type="protein sequence ID" value="MFC4754347.1"/>
    <property type="molecule type" value="Genomic_DNA"/>
</dbReference>
<dbReference type="Proteomes" id="UP001595836">
    <property type="component" value="Unassembled WGS sequence"/>
</dbReference>
<reference evidence="2" key="1">
    <citation type="journal article" date="2019" name="Int. J. Syst. Evol. Microbiol.">
        <title>The Global Catalogue of Microorganisms (GCM) 10K type strain sequencing project: providing services to taxonomists for standard genome sequencing and annotation.</title>
        <authorList>
            <consortium name="The Broad Institute Genomics Platform"/>
            <consortium name="The Broad Institute Genome Sequencing Center for Infectious Disease"/>
            <person name="Wu L."/>
            <person name="Ma J."/>
        </authorList>
    </citation>
    <scope>NUCLEOTIDE SEQUENCE [LARGE SCALE GENOMIC DNA]</scope>
    <source>
        <strain evidence="2">JCM 11882</strain>
    </source>
</reference>
<protein>
    <submittedName>
        <fullName evidence="1">SipW-dependent-type signal peptide-containing protein</fullName>
    </submittedName>
</protein>
<evidence type="ECO:0000313" key="1">
    <source>
        <dbReference type="EMBL" id="MFC4754347.1"/>
    </source>
</evidence>
<sequence length="171" mass="17583">MNLSDRRNSAETRSGLQKLGEGRAWAYTRAGLTLGIVLGAGAVGTMAAWSDSATATSGTFSAGEVEVVDLKINGDAPDSDFVAMNRSSMLRGQSVAGVLDVQNTGTADFNWSMSAQTTGAQALIEVLQVGLYAGPENDGSTCEGPQIGSTVAMSPSPTLATERLLASGHLR</sequence>
<accession>A0ABV9PML6</accession>
<proteinExistence type="predicted"/>
<name>A0ABV9PML6_9ACTN</name>
<dbReference type="InterPro" id="IPR023833">
    <property type="entry name" value="Signal_pept_SipW-depend-type"/>
</dbReference>
<evidence type="ECO:0000313" key="2">
    <source>
        <dbReference type="Proteomes" id="UP001595836"/>
    </source>
</evidence>
<organism evidence="1 2">
    <name type="scientific">Dietzia aurantiaca</name>
    <dbReference type="NCBI Taxonomy" id="983873"/>
    <lineage>
        <taxon>Bacteria</taxon>
        <taxon>Bacillati</taxon>
        <taxon>Actinomycetota</taxon>
        <taxon>Actinomycetes</taxon>
        <taxon>Mycobacteriales</taxon>
        <taxon>Dietziaceae</taxon>
        <taxon>Dietzia</taxon>
    </lineage>
</organism>
<dbReference type="RefSeq" id="WP_344991619.1">
    <property type="nucleotide sequence ID" value="NZ_BAABCD010000016.1"/>
</dbReference>